<sequence>MIEIGKVGWIRSGDESGKFVKVNELPDSPPSYLILIAHDREFKRGCGDYWVEDFESLEGFFAEGAWVVEWLDSAY</sequence>
<gene>
    <name evidence="1" type="ORF">OG549_16115</name>
</gene>
<evidence type="ECO:0000313" key="1">
    <source>
        <dbReference type="EMBL" id="WTW62062.1"/>
    </source>
</evidence>
<dbReference type="EMBL" id="CP108318">
    <property type="protein sequence ID" value="WTW62062.1"/>
    <property type="molecule type" value="Genomic_DNA"/>
</dbReference>
<organism evidence="1">
    <name type="scientific">Streptomyces sp. NBC_00003</name>
    <dbReference type="NCBI Taxonomy" id="2903608"/>
    <lineage>
        <taxon>Bacteria</taxon>
        <taxon>Bacillati</taxon>
        <taxon>Actinomycetota</taxon>
        <taxon>Actinomycetes</taxon>
        <taxon>Kitasatosporales</taxon>
        <taxon>Streptomycetaceae</taxon>
        <taxon>Streptomyces</taxon>
    </lineage>
</organism>
<accession>A0AAU2V3R2</accession>
<name>A0AAU2V3R2_9ACTN</name>
<proteinExistence type="predicted"/>
<protein>
    <submittedName>
        <fullName evidence="1">Uncharacterized protein</fullName>
    </submittedName>
</protein>
<dbReference type="AlphaFoldDB" id="A0AAU2V3R2"/>
<reference evidence="1" key="1">
    <citation type="submission" date="2022-10" db="EMBL/GenBank/DDBJ databases">
        <title>The complete genomes of actinobacterial strains from the NBC collection.</title>
        <authorList>
            <person name="Joergensen T.S."/>
            <person name="Alvarez Arevalo M."/>
            <person name="Sterndorff E.B."/>
            <person name="Faurdal D."/>
            <person name="Vuksanovic O."/>
            <person name="Mourched A.-S."/>
            <person name="Charusanti P."/>
            <person name="Shaw S."/>
            <person name="Blin K."/>
            <person name="Weber T."/>
        </authorList>
    </citation>
    <scope>NUCLEOTIDE SEQUENCE</scope>
    <source>
        <strain evidence="1">NBC_00003</strain>
    </source>
</reference>